<dbReference type="Proteomes" id="UP000017837">
    <property type="component" value="Unassembled WGS sequence"/>
</dbReference>
<keyword evidence="2" id="KW-0547">Nucleotide-binding</keyword>
<keyword evidence="2" id="KW-0285">Flavoprotein</keyword>
<evidence type="ECO:0008006" key="5">
    <source>
        <dbReference type="Google" id="ProtNLM"/>
    </source>
</evidence>
<dbReference type="SUPFAM" id="SSF51905">
    <property type="entry name" value="FAD/NAD(P)-binding domain"/>
    <property type="match status" value="1"/>
</dbReference>
<keyword evidence="4" id="KW-1185">Reference proteome</keyword>
<feature type="binding site" evidence="2">
    <location>
        <position position="328"/>
    </location>
    <ligand>
        <name>FAD</name>
        <dbReference type="ChEBI" id="CHEBI:57692"/>
    </ligand>
</feature>
<dbReference type="PANTHER" id="PTHR43747">
    <property type="entry name" value="FAD-BINDING PROTEIN"/>
    <property type="match status" value="1"/>
</dbReference>
<dbReference type="PANTHER" id="PTHR43747:SF4">
    <property type="entry name" value="FLAVIN-DEPENDENT TRYPTOPHAN HALOGENASE"/>
    <property type="match status" value="1"/>
</dbReference>
<dbReference type="PIRSF" id="PIRSF011396">
    <property type="entry name" value="Trp_halogenase"/>
    <property type="match status" value="1"/>
</dbReference>
<evidence type="ECO:0000313" key="4">
    <source>
        <dbReference type="Proteomes" id="UP000017837"/>
    </source>
</evidence>
<feature type="active site" evidence="1">
    <location>
        <position position="79"/>
    </location>
</feature>
<dbReference type="STRING" id="1121022.GCA_000376105_02202"/>
<dbReference type="RefSeq" id="WP_018081868.1">
    <property type="nucleotide sequence ID" value="NZ_AQWM01000008.1"/>
</dbReference>
<dbReference type="PATRIC" id="fig|1121022.4.peg.2883"/>
<name>V4PUT0_9CAUL</name>
<dbReference type="InterPro" id="IPR033856">
    <property type="entry name" value="Trp_halogen"/>
</dbReference>
<organism evidence="3 4">
    <name type="scientific">Asticcacaulis benevestitus DSM 16100 = ATCC BAA-896</name>
    <dbReference type="NCBI Taxonomy" id="1121022"/>
    <lineage>
        <taxon>Bacteria</taxon>
        <taxon>Pseudomonadati</taxon>
        <taxon>Pseudomonadota</taxon>
        <taxon>Alphaproteobacteria</taxon>
        <taxon>Caulobacterales</taxon>
        <taxon>Caulobacteraceae</taxon>
        <taxon>Asticcacaulis</taxon>
    </lineage>
</organism>
<protein>
    <recommendedName>
        <fullName evidence="5">Tryptophan halogenase</fullName>
    </recommendedName>
</protein>
<dbReference type="InterPro" id="IPR036188">
    <property type="entry name" value="FAD/NAD-bd_sf"/>
</dbReference>
<dbReference type="OrthoDB" id="5695497at2"/>
<dbReference type="eggNOG" id="COG1232">
    <property type="taxonomic scope" value="Bacteria"/>
</dbReference>
<proteinExistence type="predicted"/>
<evidence type="ECO:0000256" key="1">
    <source>
        <dbReference type="PIRSR" id="PIRSR011396-1"/>
    </source>
</evidence>
<dbReference type="Gene3D" id="3.50.50.60">
    <property type="entry name" value="FAD/NAD(P)-binding domain"/>
    <property type="match status" value="1"/>
</dbReference>
<reference evidence="3 4" key="1">
    <citation type="journal article" date="2014" name="Nature">
        <title>Sequential evolution of bacterial morphology by co-option of a developmental regulator.</title>
        <authorList>
            <person name="Jiang C."/>
            <person name="Brown P.J."/>
            <person name="Ducret A."/>
            <person name="Brun Y.V."/>
        </authorList>
    </citation>
    <scope>NUCLEOTIDE SEQUENCE [LARGE SCALE GENOMIC DNA]</scope>
    <source>
        <strain evidence="3 4">DSM 16100</strain>
    </source>
</reference>
<dbReference type="GO" id="GO:0004497">
    <property type="term" value="F:monooxygenase activity"/>
    <property type="evidence" value="ECO:0007669"/>
    <property type="project" value="InterPro"/>
</dbReference>
<sequence>MNEQRVKKVVIAGGGTAGWCTAAALSKLIGPLLDITLVESEDIGTVGVGESTIPTVRTFHRFLGIDEREVMRATNATFKLGISFENWAREQDQYFHAFGTIGRSPWMADFHHIWLQARADGYGGDLGDYCLELQAAKAGRFQTSEKATINYAYHLDAGLYGQFLRKLSEANGVRRIEGKIARVEQDAKSGFLTGLVMDSGATIEGDLFIDCTGFRGLLIEQTLKTGWDDWSHWLPTDRALAVQTDSVGTIMPYTRAIAHDAGWRWRIPLQSRVGNGLVYCSQYLSEEDARTRLLGALDAPPLFDPRLIPYSTGRRKMSWNKNCVALGLSSGFIEPLESTSIHLFQIGVTRLVQMFPFSGITQALTDRYNQAARAELERVRDFVILHYKATERDDSAFWHDRHNMSVPDTLAARIELFREKAYAYQAPDDLFRVDSWVQVLLGQRIEPRGWHGVGKLMPREDAVRGLEGLKGSIAKAVAAMPPHDHFLAQYCPMKDVVPA</sequence>
<dbReference type="EMBL" id="AWGB01000030">
    <property type="protein sequence ID" value="ESQ89330.1"/>
    <property type="molecule type" value="Genomic_DNA"/>
</dbReference>
<dbReference type="InterPro" id="IPR050816">
    <property type="entry name" value="Flavin-dep_Halogenase_NPB"/>
</dbReference>
<dbReference type="GO" id="GO:0000166">
    <property type="term" value="F:nucleotide binding"/>
    <property type="evidence" value="ECO:0007669"/>
    <property type="project" value="UniProtKB-KW"/>
</dbReference>
<comment type="caution">
    <text evidence="3">The sequence shown here is derived from an EMBL/GenBank/DDBJ whole genome shotgun (WGS) entry which is preliminary data.</text>
</comment>
<feature type="binding site" evidence="2">
    <location>
        <position position="337"/>
    </location>
    <ligand>
        <name>FAD</name>
        <dbReference type="ChEBI" id="CHEBI:57692"/>
    </ligand>
</feature>
<dbReference type="AlphaFoldDB" id="V4PUT0"/>
<feature type="binding site" evidence="2">
    <location>
        <position position="79"/>
    </location>
    <ligand>
        <name>7-chloro-L-tryptophan</name>
        <dbReference type="ChEBI" id="CHEBI:58713"/>
    </ligand>
</feature>
<accession>V4PUT0</accession>
<evidence type="ECO:0000313" key="3">
    <source>
        <dbReference type="EMBL" id="ESQ89330.1"/>
    </source>
</evidence>
<feature type="binding site" evidence="2">
    <location>
        <begin position="14"/>
        <end position="17"/>
    </location>
    <ligand>
        <name>FAD</name>
        <dbReference type="ChEBI" id="CHEBI:57692"/>
    </ligand>
</feature>
<keyword evidence="2" id="KW-0274">FAD</keyword>
<evidence type="ECO:0000256" key="2">
    <source>
        <dbReference type="PIRSR" id="PIRSR011396-2"/>
    </source>
</evidence>
<dbReference type="Pfam" id="PF04820">
    <property type="entry name" value="Trp_halogenase"/>
    <property type="match status" value="1"/>
</dbReference>
<dbReference type="InterPro" id="IPR006905">
    <property type="entry name" value="Flavin_halogenase"/>
</dbReference>
<feature type="binding site" evidence="2">
    <location>
        <position position="341"/>
    </location>
    <ligand>
        <name>FAD</name>
        <dbReference type="ChEBI" id="CHEBI:57692"/>
    </ligand>
</feature>
<gene>
    <name evidence="3" type="ORF">ABENE_14170</name>
</gene>